<evidence type="ECO:0000313" key="3">
    <source>
        <dbReference type="Proteomes" id="UP000192569"/>
    </source>
</evidence>
<evidence type="ECO:0000259" key="1">
    <source>
        <dbReference type="Pfam" id="PF21956"/>
    </source>
</evidence>
<dbReference type="AlphaFoldDB" id="A0A1W1W015"/>
<dbReference type="EMBL" id="LT838272">
    <property type="protein sequence ID" value="SMB98938.1"/>
    <property type="molecule type" value="Genomic_DNA"/>
</dbReference>
<dbReference type="Pfam" id="PF21956">
    <property type="entry name" value="DUF6922"/>
    <property type="match status" value="1"/>
</dbReference>
<sequence length="99" mass="12192">MRLPSFLRKYFWDVSFDSLDSRNDSYFILERLLEYGDARAIQWVLSQYRDEELLRVIKTSPRLSAKTGHFWCCYYHLQEDELKCLQPPSHRRDSKYWNY</sequence>
<accession>A0A1W1W015</accession>
<proteinExistence type="predicted"/>
<evidence type="ECO:0000313" key="2">
    <source>
        <dbReference type="EMBL" id="SMB98938.1"/>
    </source>
</evidence>
<name>A0A1W1W015_9FIRM</name>
<feature type="domain" description="DUF6922" evidence="1">
    <location>
        <begin position="6"/>
        <end position="56"/>
    </location>
</feature>
<keyword evidence="3" id="KW-1185">Reference proteome</keyword>
<reference evidence="2 3" key="1">
    <citation type="submission" date="2017-04" db="EMBL/GenBank/DDBJ databases">
        <authorList>
            <person name="Afonso C.L."/>
            <person name="Miller P.J."/>
            <person name="Scott M.A."/>
            <person name="Spackman E."/>
            <person name="Goraichik I."/>
            <person name="Dimitrov K.M."/>
            <person name="Suarez D.L."/>
            <person name="Swayne D.E."/>
        </authorList>
    </citation>
    <scope>NUCLEOTIDE SEQUENCE [LARGE SCALE GENOMIC DNA]</scope>
    <source>
        <strain evidence="2 3">ToBE</strain>
    </source>
</reference>
<dbReference type="InterPro" id="IPR053830">
    <property type="entry name" value="DUF6922"/>
</dbReference>
<gene>
    <name evidence="2" type="ORF">SAMN00808754_2638</name>
</gene>
<protein>
    <recommendedName>
        <fullName evidence="1">DUF6922 domain-containing protein</fullName>
    </recommendedName>
</protein>
<dbReference type="Proteomes" id="UP000192569">
    <property type="component" value="Chromosome I"/>
</dbReference>
<organism evidence="2 3">
    <name type="scientific">Thermanaeromonas toyohensis ToBE</name>
    <dbReference type="NCBI Taxonomy" id="698762"/>
    <lineage>
        <taxon>Bacteria</taxon>
        <taxon>Bacillati</taxon>
        <taxon>Bacillota</taxon>
        <taxon>Clostridia</taxon>
        <taxon>Neomoorellales</taxon>
        <taxon>Neomoorellaceae</taxon>
        <taxon>Thermanaeromonas</taxon>
    </lineage>
</organism>